<comment type="caution">
    <text evidence="2">The sequence shown here is derived from an EMBL/GenBank/DDBJ whole genome shotgun (WGS) entry which is preliminary data.</text>
</comment>
<reference evidence="2" key="1">
    <citation type="submission" date="2019-08" db="EMBL/GenBank/DDBJ databases">
        <authorList>
            <person name="Kucharzyk K."/>
            <person name="Murdoch R.W."/>
            <person name="Higgins S."/>
            <person name="Loffler F."/>
        </authorList>
    </citation>
    <scope>NUCLEOTIDE SEQUENCE</scope>
</reference>
<dbReference type="Pfam" id="PF07944">
    <property type="entry name" value="Beta-AFase-like_GH127_cat"/>
    <property type="match status" value="1"/>
</dbReference>
<dbReference type="EC" id="3.2.1.185" evidence="2"/>
<dbReference type="InterPro" id="IPR012878">
    <property type="entry name" value="Beta-AFase-like_GH127_cat"/>
</dbReference>
<feature type="domain" description="Non-reducing end beta-L-arabinofuranosidase-like GH127 catalytic" evidence="1">
    <location>
        <begin position="25"/>
        <end position="100"/>
    </location>
</feature>
<accession>A0A644XY29</accession>
<dbReference type="PANTHER" id="PTHR43465:SF2">
    <property type="entry name" value="DUF1680 DOMAIN PROTEIN (AFU_ORTHOLOGUE AFUA_1G08910)"/>
    <property type="match status" value="1"/>
</dbReference>
<name>A0A644XY29_9ZZZZ</name>
<dbReference type="EMBL" id="VSSQ01003537">
    <property type="protein sequence ID" value="MPM21172.1"/>
    <property type="molecule type" value="Genomic_DNA"/>
</dbReference>
<gene>
    <name evidence="2" type="primary">hypBA1_2</name>
    <name evidence="2" type="ORF">SDC9_67615</name>
</gene>
<organism evidence="2">
    <name type="scientific">bioreactor metagenome</name>
    <dbReference type="NCBI Taxonomy" id="1076179"/>
    <lineage>
        <taxon>unclassified sequences</taxon>
        <taxon>metagenomes</taxon>
        <taxon>ecological metagenomes</taxon>
    </lineage>
</organism>
<dbReference type="AlphaFoldDB" id="A0A644XY29"/>
<sequence>MIPFQWDVLNDRGNIVIESEREDATIPTEKSHVIENFRIAAGQKEGHHYGWLFQDSDLYKWIEAAANTITLEKDEALVAQVEETIELLEAAQDDDGYLST</sequence>
<dbReference type="InterPro" id="IPR049174">
    <property type="entry name" value="Beta-AFase-like"/>
</dbReference>
<keyword evidence="2" id="KW-0326">Glycosidase</keyword>
<dbReference type="PANTHER" id="PTHR43465">
    <property type="entry name" value="DUF1680 DOMAIN PROTEIN (AFU_ORTHOLOGUE AFUA_1G08910)"/>
    <property type="match status" value="1"/>
</dbReference>
<protein>
    <submittedName>
        <fullName evidence="2">Non-reducing end beta-L-arabinofuranosidase</fullName>
        <ecNumber evidence="2">3.2.1.185</ecNumber>
    </submittedName>
</protein>
<evidence type="ECO:0000259" key="1">
    <source>
        <dbReference type="Pfam" id="PF07944"/>
    </source>
</evidence>
<evidence type="ECO:0000313" key="2">
    <source>
        <dbReference type="EMBL" id="MPM21172.1"/>
    </source>
</evidence>
<dbReference type="GO" id="GO:0102478">
    <property type="term" value="F:beta-L-arabinofuranosidase activity"/>
    <property type="evidence" value="ECO:0007669"/>
    <property type="project" value="UniProtKB-EC"/>
</dbReference>
<proteinExistence type="predicted"/>
<keyword evidence="2" id="KW-0378">Hydrolase</keyword>